<dbReference type="OrthoDB" id="7582652at2"/>
<dbReference type="AlphaFoldDB" id="F8JY64"/>
<gene>
    <name evidence="1" type="ordered locus">SCATT_22690</name>
</gene>
<reference evidence="2" key="1">
    <citation type="submission" date="2011-12" db="EMBL/GenBank/DDBJ databases">
        <title>Complete genome sequence of Streptomyces cattleya strain DSM 46488.</title>
        <authorList>
            <person name="Ou H.-Y."/>
            <person name="Li P."/>
            <person name="Zhao C."/>
            <person name="O'Hagan D."/>
            <person name="Deng Z."/>
        </authorList>
    </citation>
    <scope>NUCLEOTIDE SEQUENCE [LARGE SCALE GENOMIC DNA]</scope>
    <source>
        <strain evidence="2">ATCC 35852 / DSM 46488 / JCM 4925 / NBRC 14057 / NRRL 8057</strain>
    </source>
</reference>
<protein>
    <submittedName>
        <fullName evidence="1">Uncharacterized protein</fullName>
    </submittedName>
</protein>
<accession>G8WPD8</accession>
<dbReference type="HOGENOM" id="CLU_1854038_0_0_11"/>
<name>F8JY64_STREN</name>
<proteinExistence type="predicted"/>
<evidence type="ECO:0000313" key="2">
    <source>
        <dbReference type="Proteomes" id="UP000007842"/>
    </source>
</evidence>
<dbReference type="STRING" id="1003195.SCATT_22690"/>
<evidence type="ECO:0000313" key="1">
    <source>
        <dbReference type="EMBL" id="AEW94640.1"/>
    </source>
</evidence>
<organism evidence="1 2">
    <name type="scientific">Streptantibioticus cattleyicolor (strain ATCC 35852 / DSM 46488 / JCM 4925 / NBRC 14057 / NRRL 8057)</name>
    <name type="common">Streptomyces cattleya</name>
    <dbReference type="NCBI Taxonomy" id="1003195"/>
    <lineage>
        <taxon>Bacteria</taxon>
        <taxon>Bacillati</taxon>
        <taxon>Actinomycetota</taxon>
        <taxon>Actinomycetes</taxon>
        <taxon>Kitasatosporales</taxon>
        <taxon>Streptomycetaceae</taxon>
        <taxon>Streptantibioticus</taxon>
    </lineage>
</organism>
<dbReference type="eggNOG" id="ENOG502ZSC7">
    <property type="taxonomic scope" value="Bacteria"/>
</dbReference>
<dbReference type="KEGG" id="sct:SCAT_2286"/>
<dbReference type="RefSeq" id="WP_014143032.1">
    <property type="nucleotide sequence ID" value="NC_016111.1"/>
</dbReference>
<accession>F8JY64</accession>
<dbReference type="KEGG" id="scy:SCATT_22690"/>
<dbReference type="PATRIC" id="fig|1003195.11.peg.3799"/>
<sequence length="138" mass="15609">MTTADPAGRIAEITARERAAFPGPWRWRGNTASRHLRLQSPQRGGMTVMDFVRWGMQGARPRFDTEGLMYPADEMAEYEVAAWSTDICRKDVVDIDHPDAQFIEHARADVPWLLARLAEVTADRDALAERLAAWEGKL</sequence>
<dbReference type="EMBL" id="CP003219">
    <property type="protein sequence ID" value="AEW94640.1"/>
    <property type="molecule type" value="Genomic_DNA"/>
</dbReference>
<dbReference type="Proteomes" id="UP000007842">
    <property type="component" value="Chromosome"/>
</dbReference>
<keyword evidence="2" id="KW-1185">Reference proteome</keyword>